<dbReference type="Pfam" id="PF07524">
    <property type="entry name" value="Bromo_TP"/>
    <property type="match status" value="1"/>
</dbReference>
<evidence type="ECO:0000256" key="3">
    <source>
        <dbReference type="ARBA" id="ARBA00023163"/>
    </source>
</evidence>
<evidence type="ECO:0000256" key="1">
    <source>
        <dbReference type="ARBA" id="ARBA00004123"/>
    </source>
</evidence>
<dbReference type="EMBL" id="LT598467">
    <property type="protein sequence ID" value="SCU98029.1"/>
    <property type="molecule type" value="Genomic_DNA"/>
</dbReference>
<dbReference type="CDD" id="cd00076">
    <property type="entry name" value="HFD_SF"/>
    <property type="match status" value="1"/>
</dbReference>
<protein>
    <submittedName>
        <fullName evidence="6">LAMI_0F12662g1_1</fullName>
    </submittedName>
</protein>
<feature type="domain" description="Bromodomain associated" evidence="5">
    <location>
        <begin position="6"/>
        <end position="84"/>
    </location>
</feature>
<organism evidence="6 7">
    <name type="scientific">Lachancea mirantina</name>
    <dbReference type="NCBI Taxonomy" id="1230905"/>
    <lineage>
        <taxon>Eukaryota</taxon>
        <taxon>Fungi</taxon>
        <taxon>Dikarya</taxon>
        <taxon>Ascomycota</taxon>
        <taxon>Saccharomycotina</taxon>
        <taxon>Saccharomycetes</taxon>
        <taxon>Saccharomycetales</taxon>
        <taxon>Saccharomycetaceae</taxon>
        <taxon>Lachancea</taxon>
    </lineage>
</organism>
<dbReference type="AlphaFoldDB" id="A0A1G4K302"/>
<dbReference type="OrthoDB" id="5402929at2759"/>
<evidence type="ECO:0000259" key="5">
    <source>
        <dbReference type="SMART" id="SM00576"/>
    </source>
</evidence>
<accession>A0A1G4K302</accession>
<keyword evidence="4" id="KW-0539">Nucleus</keyword>
<proteinExistence type="predicted"/>
<dbReference type="InterPro" id="IPR009072">
    <property type="entry name" value="Histone-fold"/>
</dbReference>
<reference evidence="7" key="1">
    <citation type="submission" date="2016-03" db="EMBL/GenBank/DDBJ databases">
        <authorList>
            <person name="Devillers H."/>
        </authorList>
    </citation>
    <scope>NUCLEOTIDE SEQUENCE [LARGE SCALE GENOMIC DNA]</scope>
</reference>
<dbReference type="GO" id="GO:0046982">
    <property type="term" value="F:protein heterodimerization activity"/>
    <property type="evidence" value="ECO:0007669"/>
    <property type="project" value="InterPro"/>
</dbReference>
<dbReference type="STRING" id="1230905.A0A1G4K302"/>
<evidence type="ECO:0000256" key="4">
    <source>
        <dbReference type="ARBA" id="ARBA00023242"/>
    </source>
</evidence>
<dbReference type="GO" id="GO:0005634">
    <property type="term" value="C:nucleus"/>
    <property type="evidence" value="ECO:0007669"/>
    <property type="project" value="UniProtKB-SubCell"/>
</dbReference>
<name>A0A1G4K302_9SACH</name>
<sequence>MTTSKEAFYFDLLRVSMIQLLRSQGFDKARNSTVDIFTDFYVRYLELMVREILKLSHLRRSEEGCVELQDISLALQNIGFLKPVDVLDVYDENPDLVSDVAMQKFKSWCSSAGNRNAEIVATPTPDLLRPKEKNAKPLSVIPEYINQANSNSGSVKKTADHESAGDDILDQMINGGDMSDWIRFILRRRQINMVERVSGKEYKDLRSLPPLPGFKYSVLAQEAAVPTAELEPATDGKLEDSQLREKEKYLLSKLPINKTNTRLENITLSFDEVSHEEITDQKVQEVLQENEEFLEEHYHNEIQEFGQLDLDVNMALDANQQPEFMGEQDFDAMYNAKNGMEATNVTSGSRNFDFGDF</sequence>
<keyword evidence="3" id="KW-0804">Transcription</keyword>
<dbReference type="Gene3D" id="1.10.20.10">
    <property type="entry name" value="Histone, subunit A"/>
    <property type="match status" value="1"/>
</dbReference>
<keyword evidence="2" id="KW-0805">Transcription regulation</keyword>
<evidence type="ECO:0000313" key="7">
    <source>
        <dbReference type="Proteomes" id="UP000191024"/>
    </source>
</evidence>
<comment type="subcellular location">
    <subcellularLocation>
        <location evidence="1">Nucleus</location>
    </subcellularLocation>
</comment>
<dbReference type="SMART" id="SM00576">
    <property type="entry name" value="BTP"/>
    <property type="match status" value="1"/>
</dbReference>
<dbReference type="InterPro" id="IPR006565">
    <property type="entry name" value="BTP"/>
</dbReference>
<dbReference type="Proteomes" id="UP000191024">
    <property type="component" value="Chromosome F"/>
</dbReference>
<gene>
    <name evidence="6" type="ORF">LAMI_0F12662G</name>
</gene>
<evidence type="ECO:0000313" key="6">
    <source>
        <dbReference type="EMBL" id="SCU98029.1"/>
    </source>
</evidence>
<evidence type="ECO:0000256" key="2">
    <source>
        <dbReference type="ARBA" id="ARBA00023015"/>
    </source>
</evidence>
<keyword evidence="7" id="KW-1185">Reference proteome</keyword>